<gene>
    <name evidence="1" type="ORF">ACE3NQ_07615</name>
</gene>
<sequence length="308" mass="34137">MIVTNNSAIYKAFGLTISSDFPLPELHELPCCHEDHVHIVIQKADLSQLWNTFAGQQNKFAVKDNTVMFQLPDVGTFCIQGGESIRVSPAEGVDPNKVRLYILGTCLGVALLQRKTLPLHGSAIAIDGRVYAVVGQSGAGKSTLASVLLKRGYQLLSDDVIAVTFTQDNTPLVIPSYPQQKLWRESLDQLGMEIAAFQPLFERETKFAVPVASHFYSEPLPLAGIFELVHAQDDQIGIHRIKGLESLFVLNRHTYRKSVVASLGLSEWHFNTSVRLLSRIGVFRLQRPTTRFTAPNLADLVLSEISKM</sequence>
<comment type="caution">
    <text evidence="1">The sequence shown here is derived from an EMBL/GenBank/DDBJ whole genome shotgun (WGS) entry which is preliminary data.</text>
</comment>
<accession>A0ABV5B510</accession>
<protein>
    <submittedName>
        <fullName evidence="1">Aldolase</fullName>
    </submittedName>
</protein>
<reference evidence="1 2" key="1">
    <citation type="submission" date="2024-09" db="EMBL/GenBank/DDBJ databases">
        <authorList>
            <person name="Ruan L."/>
        </authorList>
    </citation>
    <scope>NUCLEOTIDE SEQUENCE [LARGE SCALE GENOMIC DNA]</scope>
    <source>
        <strain evidence="1 2">D33</strain>
    </source>
</reference>
<name>A0ABV5B510_9BACL</name>
<dbReference type="InterPro" id="IPR027417">
    <property type="entry name" value="P-loop_NTPase"/>
</dbReference>
<dbReference type="Gene3D" id="3.40.50.300">
    <property type="entry name" value="P-loop containing nucleotide triphosphate hydrolases"/>
    <property type="match status" value="1"/>
</dbReference>
<dbReference type="SUPFAM" id="SSF53795">
    <property type="entry name" value="PEP carboxykinase-like"/>
    <property type="match status" value="1"/>
</dbReference>
<evidence type="ECO:0000313" key="2">
    <source>
        <dbReference type="Proteomes" id="UP001580407"/>
    </source>
</evidence>
<organism evidence="1 2">
    <name type="scientific">Paenibacillus terreus</name>
    <dbReference type="NCBI Taxonomy" id="1387834"/>
    <lineage>
        <taxon>Bacteria</taxon>
        <taxon>Bacillati</taxon>
        <taxon>Bacillota</taxon>
        <taxon>Bacilli</taxon>
        <taxon>Bacillales</taxon>
        <taxon>Paenibacillaceae</taxon>
        <taxon>Paenibacillus</taxon>
    </lineage>
</organism>
<dbReference type="EMBL" id="JBHILM010000006">
    <property type="protein sequence ID" value="MFB5680774.1"/>
    <property type="molecule type" value="Genomic_DNA"/>
</dbReference>
<keyword evidence="2" id="KW-1185">Reference proteome</keyword>
<dbReference type="RefSeq" id="WP_375524569.1">
    <property type="nucleotide sequence ID" value="NZ_JBHILM010000006.1"/>
</dbReference>
<proteinExistence type="predicted"/>
<dbReference type="Proteomes" id="UP001580407">
    <property type="component" value="Unassembled WGS sequence"/>
</dbReference>
<evidence type="ECO:0000313" key="1">
    <source>
        <dbReference type="EMBL" id="MFB5680774.1"/>
    </source>
</evidence>